<gene>
    <name evidence="10" type="ORF">HPB51_026089</name>
</gene>
<proteinExistence type="inferred from homology"/>
<dbReference type="InterPro" id="IPR051168">
    <property type="entry name" value="AASS"/>
</dbReference>
<dbReference type="InterPro" id="IPR005097">
    <property type="entry name" value="Sacchrp_dh_NADP-bd"/>
</dbReference>
<dbReference type="EMBL" id="JABSTU010000005">
    <property type="protein sequence ID" value="KAH8032636.1"/>
    <property type="molecule type" value="Genomic_DNA"/>
</dbReference>
<evidence type="ECO:0000256" key="1">
    <source>
        <dbReference type="ARBA" id="ARBA00004682"/>
    </source>
</evidence>
<comment type="pathway">
    <text evidence="1">Amino-acid degradation; L-lysine degradation via saccharopine pathway; glutaryl-CoA from L-lysine: step 1/6.</text>
</comment>
<dbReference type="Proteomes" id="UP000821866">
    <property type="component" value="Chromosome 3"/>
</dbReference>
<keyword evidence="6" id="KW-0511">Multifunctional enzyme</keyword>
<evidence type="ECO:0000256" key="7">
    <source>
        <dbReference type="ARBA" id="ARBA00025744"/>
    </source>
</evidence>
<organism evidence="10 11">
    <name type="scientific">Rhipicephalus microplus</name>
    <name type="common">Cattle tick</name>
    <name type="synonym">Boophilus microplus</name>
    <dbReference type="NCBI Taxonomy" id="6941"/>
    <lineage>
        <taxon>Eukaryota</taxon>
        <taxon>Metazoa</taxon>
        <taxon>Ecdysozoa</taxon>
        <taxon>Arthropoda</taxon>
        <taxon>Chelicerata</taxon>
        <taxon>Arachnida</taxon>
        <taxon>Acari</taxon>
        <taxon>Parasitiformes</taxon>
        <taxon>Ixodida</taxon>
        <taxon>Ixodoidea</taxon>
        <taxon>Ixodidae</taxon>
        <taxon>Rhipicephalinae</taxon>
        <taxon>Rhipicephalus</taxon>
        <taxon>Boophilus</taxon>
    </lineage>
</organism>
<dbReference type="SMART" id="SM01002">
    <property type="entry name" value="AlaDh_PNT_C"/>
    <property type="match status" value="1"/>
</dbReference>
<feature type="domain" description="Alanine dehydrogenase/pyridine nucleotide transhydrogenase NAD(H)-binding" evidence="8">
    <location>
        <begin position="203"/>
        <end position="406"/>
    </location>
</feature>
<protein>
    <recommendedName>
        <fullName evidence="12">Saccharopine dehydrogenase (NAD(+), L-glutamate-forming)</fullName>
    </recommendedName>
</protein>
<dbReference type="VEuPathDB" id="VectorBase:LOC119163450"/>
<evidence type="ECO:0000313" key="11">
    <source>
        <dbReference type="Proteomes" id="UP000821866"/>
    </source>
</evidence>
<evidence type="ECO:0000256" key="2">
    <source>
        <dbReference type="ARBA" id="ARBA00004720"/>
    </source>
</evidence>
<dbReference type="Gene3D" id="3.30.360.10">
    <property type="entry name" value="Dihydrodipicolinate Reductase, domain 2"/>
    <property type="match status" value="1"/>
</dbReference>
<dbReference type="CDD" id="cd12189">
    <property type="entry name" value="LKR_SDH_like"/>
    <property type="match status" value="1"/>
</dbReference>
<dbReference type="Pfam" id="PF16653">
    <property type="entry name" value="Sacchrp_dh_C"/>
    <property type="match status" value="1"/>
</dbReference>
<comment type="caution">
    <text evidence="10">The sequence shown here is derived from an EMBL/GenBank/DDBJ whole genome shotgun (WGS) entry which is preliminary data.</text>
</comment>
<dbReference type="FunFam" id="3.40.50.720:FF:000087">
    <property type="entry name" value="alpha-aminoadipic semialdehyde synthase, mitochondrial"/>
    <property type="match status" value="1"/>
</dbReference>
<keyword evidence="5" id="KW-0560">Oxidoreductase</keyword>
<dbReference type="SUPFAM" id="SSF51735">
    <property type="entry name" value="NAD(P)-binding Rossmann-fold domains"/>
    <property type="match status" value="1"/>
</dbReference>
<evidence type="ECO:0000256" key="5">
    <source>
        <dbReference type="ARBA" id="ARBA00023002"/>
    </source>
</evidence>
<dbReference type="SUPFAM" id="SSF52283">
    <property type="entry name" value="Formate/glycerate dehydrogenase catalytic domain-like"/>
    <property type="match status" value="1"/>
</dbReference>
<evidence type="ECO:0000256" key="6">
    <source>
        <dbReference type="ARBA" id="ARBA00023268"/>
    </source>
</evidence>
<dbReference type="GO" id="GO:0004753">
    <property type="term" value="F:saccharopine dehydrogenase activity"/>
    <property type="evidence" value="ECO:0007669"/>
    <property type="project" value="TreeGrafter"/>
</dbReference>
<accession>A0A9J6EE65</accession>
<comment type="similarity">
    <text evidence="7">In the C-terminal section; belongs to the saccharopine dehydrogenase family.</text>
</comment>
<dbReference type="GO" id="GO:0005737">
    <property type="term" value="C:cytoplasm"/>
    <property type="evidence" value="ECO:0007669"/>
    <property type="project" value="TreeGrafter"/>
</dbReference>
<sequence length="951" mass="105764">MLHMLKGRRLPCLKVVLSRCSSELRSARHKTIAIRREDASLWERRAPLAPHHVRALAKNGVKVYVQPSNRRAYPIQAYVNAGAEVREDISDVPVIIGVKQVPIDQLHPNKTYVFFSHTIKAQEANMPMLDVILERNIRLIDYERMCDENGSRVVAFGKYAGKAGMINILHGLGLRLLALGHHTPFMHIGPAHNYRNSGMAKQAVRDAGYEIALAMMPRSIGPLTFVFTGSGNVSQGAQDIFESLPCEWVDPKDLREVSEQGAITKVYGAVVSRDDHYRRIEDDHYDPEECDQFPERYYSTFSKDIAPYASVIVNGIYWAVNSPKLLTIPDAKRLLQPTNTPWLPSSAGAPSLPHRLLAICDISADPGGSIEFMNECTTIDAPFCLYDADQHKNTESFAGPGVLVCSIDNMPTQLPLEATDYFGKLLMPYINDIISSDATKPLSQHRMSPVVEGVRIEVSRGRLLSLQCANAPLPCRSMKKAQSATAAKMKKVLVLGAGYVSAPLVEYLTRDDSVHVVIGTAFQKEGEALAIKTPNTESVVVDVTTTPDAIQNLIKDADLVVSLLPYPLHPTIAQYCIAHKTNMVTASYLTPEMKELHTAAADANITVMNEVGLDPGIDHLLAMECFDEVRRKGGKVVSFVSYCGGLPAPEHANNPLRYKISWNPRSAFVNCMGSARYLENGKVSDRIINYIFFLCFVLQVQTKYSGFNLEFTKPTSFVITTLCLCEVYTTHLSVQGDCFPSIFTHATRPFFQGFSSAMKGLQLLGLLSSEPHPSLHPKGPEITWRQFMTTLMGQPDNLLTSNIKNLIYDRVDKCDFRTKAIEDLGLLDDVQLEKKNTPLDTLIFHLSNKLAYEPGERDLVIMRHDIGIQWHDEKRAMRHVDMVTYGDPNGYSAMAKTVGYPAAIAAKMILQGEIQGKGMVLPFAQEIYGPMLQRLKNEGIRCSETTTKNYP</sequence>
<dbReference type="GO" id="GO:0019878">
    <property type="term" value="P:lysine biosynthetic process via aminoadipic acid"/>
    <property type="evidence" value="ECO:0007669"/>
    <property type="project" value="TreeGrafter"/>
</dbReference>
<dbReference type="SMART" id="SM01003">
    <property type="entry name" value="AlaDh_PNT_N"/>
    <property type="match status" value="1"/>
</dbReference>
<dbReference type="Gene3D" id="3.40.50.720">
    <property type="entry name" value="NAD(P)-binding Rossmann-like Domain"/>
    <property type="match status" value="3"/>
</dbReference>
<reference evidence="10" key="1">
    <citation type="journal article" date="2020" name="Cell">
        <title>Large-Scale Comparative Analyses of Tick Genomes Elucidate Their Genetic Diversity and Vector Capacities.</title>
        <authorList>
            <consortium name="Tick Genome and Microbiome Consortium (TIGMIC)"/>
            <person name="Jia N."/>
            <person name="Wang J."/>
            <person name="Shi W."/>
            <person name="Du L."/>
            <person name="Sun Y."/>
            <person name="Zhan W."/>
            <person name="Jiang J.F."/>
            <person name="Wang Q."/>
            <person name="Zhang B."/>
            <person name="Ji P."/>
            <person name="Bell-Sakyi L."/>
            <person name="Cui X.M."/>
            <person name="Yuan T.T."/>
            <person name="Jiang B.G."/>
            <person name="Yang W.F."/>
            <person name="Lam T.T."/>
            <person name="Chang Q.C."/>
            <person name="Ding S.J."/>
            <person name="Wang X.J."/>
            <person name="Zhu J.G."/>
            <person name="Ruan X.D."/>
            <person name="Zhao L."/>
            <person name="Wei J.T."/>
            <person name="Ye R.Z."/>
            <person name="Que T.C."/>
            <person name="Du C.H."/>
            <person name="Zhou Y.H."/>
            <person name="Cheng J.X."/>
            <person name="Dai P.F."/>
            <person name="Guo W.B."/>
            <person name="Han X.H."/>
            <person name="Huang E.J."/>
            <person name="Li L.F."/>
            <person name="Wei W."/>
            <person name="Gao Y.C."/>
            <person name="Liu J.Z."/>
            <person name="Shao H.Z."/>
            <person name="Wang X."/>
            <person name="Wang C.C."/>
            <person name="Yang T.C."/>
            <person name="Huo Q.B."/>
            <person name="Li W."/>
            <person name="Chen H.Y."/>
            <person name="Chen S.E."/>
            <person name="Zhou L.G."/>
            <person name="Ni X.B."/>
            <person name="Tian J.H."/>
            <person name="Sheng Y."/>
            <person name="Liu T."/>
            <person name="Pan Y.S."/>
            <person name="Xia L.Y."/>
            <person name="Li J."/>
            <person name="Zhao F."/>
            <person name="Cao W.C."/>
        </authorList>
    </citation>
    <scope>NUCLEOTIDE SEQUENCE</scope>
    <source>
        <strain evidence="10">Rmic-2018</strain>
    </source>
</reference>
<dbReference type="Pfam" id="PF05222">
    <property type="entry name" value="AlaDh_PNT_N"/>
    <property type="match status" value="1"/>
</dbReference>
<evidence type="ECO:0000313" key="10">
    <source>
        <dbReference type="EMBL" id="KAH8032636.1"/>
    </source>
</evidence>
<dbReference type="FunFam" id="3.40.50.720:FF:000072">
    <property type="entry name" value="Saccharopine dehydrogenase [NADP(+), L-glutamate-forming]"/>
    <property type="match status" value="1"/>
</dbReference>
<feature type="domain" description="Alanine dehydrogenase/pyridine nucleotide transhydrogenase N-terminal" evidence="9">
    <location>
        <begin position="33"/>
        <end position="163"/>
    </location>
</feature>
<dbReference type="InterPro" id="IPR007698">
    <property type="entry name" value="AlaDH/PNT_NAD(H)-bd"/>
</dbReference>
<evidence type="ECO:0000259" key="8">
    <source>
        <dbReference type="SMART" id="SM01002"/>
    </source>
</evidence>
<dbReference type="Gene3D" id="1.10.1870.10">
    <property type="entry name" value="Domain 3, Saccharopine reductase"/>
    <property type="match status" value="1"/>
</dbReference>
<evidence type="ECO:0000256" key="3">
    <source>
        <dbReference type="ARBA" id="ARBA00005624"/>
    </source>
</evidence>
<evidence type="ECO:0000256" key="4">
    <source>
        <dbReference type="ARBA" id="ARBA00022857"/>
    </source>
</evidence>
<keyword evidence="4" id="KW-0521">NADP</keyword>
<dbReference type="InterPro" id="IPR036291">
    <property type="entry name" value="NAD(P)-bd_dom_sf"/>
</dbReference>
<comment type="pathway">
    <text evidence="2">Amino-acid degradation; L-lysine degradation via saccharopine pathway; glutaryl-CoA from L-lysine: step 2/6.</text>
</comment>
<dbReference type="AlphaFoldDB" id="A0A9J6EE65"/>
<dbReference type="SUPFAM" id="SSF55347">
    <property type="entry name" value="Glyceraldehyde-3-phosphate dehydrogenase-like, C-terminal domain"/>
    <property type="match status" value="2"/>
</dbReference>
<dbReference type="PANTHER" id="PTHR11133">
    <property type="entry name" value="SACCHAROPINE DEHYDROGENASE"/>
    <property type="match status" value="1"/>
</dbReference>
<dbReference type="FunFam" id="3.40.50.720:FF:001051">
    <property type="entry name" value="Lysine-ketoglutarate reductase, putative"/>
    <property type="match status" value="1"/>
</dbReference>
<name>A0A9J6EE65_RHIMP</name>
<evidence type="ECO:0008006" key="12">
    <source>
        <dbReference type="Google" id="ProtNLM"/>
    </source>
</evidence>
<dbReference type="InterPro" id="IPR007886">
    <property type="entry name" value="AlaDH/PNT_N"/>
</dbReference>
<dbReference type="PANTHER" id="PTHR11133:SF22">
    <property type="entry name" value="ALPHA-AMINOADIPIC SEMIALDEHYDE SYNTHASE, MITOCHONDRIAL"/>
    <property type="match status" value="1"/>
</dbReference>
<dbReference type="InterPro" id="IPR032095">
    <property type="entry name" value="Sacchrp_dh-like_C"/>
</dbReference>
<dbReference type="Pfam" id="PF03435">
    <property type="entry name" value="Sacchrp_dh_NADP"/>
    <property type="match status" value="1"/>
</dbReference>
<evidence type="ECO:0000259" key="9">
    <source>
        <dbReference type="SMART" id="SM01003"/>
    </source>
</evidence>
<comment type="similarity">
    <text evidence="3">In the N-terminal section; belongs to the AlaDH/PNT family.</text>
</comment>
<keyword evidence="11" id="KW-1185">Reference proteome</keyword>
<reference evidence="10" key="2">
    <citation type="submission" date="2021-09" db="EMBL/GenBank/DDBJ databases">
        <authorList>
            <person name="Jia N."/>
            <person name="Wang J."/>
            <person name="Shi W."/>
            <person name="Du L."/>
            <person name="Sun Y."/>
            <person name="Zhan W."/>
            <person name="Jiang J."/>
            <person name="Wang Q."/>
            <person name="Zhang B."/>
            <person name="Ji P."/>
            <person name="Sakyi L.B."/>
            <person name="Cui X."/>
            <person name="Yuan T."/>
            <person name="Jiang B."/>
            <person name="Yang W."/>
            <person name="Lam T.T.-Y."/>
            <person name="Chang Q."/>
            <person name="Ding S."/>
            <person name="Wang X."/>
            <person name="Zhu J."/>
            <person name="Ruan X."/>
            <person name="Zhao L."/>
            <person name="Wei J."/>
            <person name="Que T."/>
            <person name="Du C."/>
            <person name="Cheng J."/>
            <person name="Dai P."/>
            <person name="Han X."/>
            <person name="Huang E."/>
            <person name="Gao Y."/>
            <person name="Liu J."/>
            <person name="Shao H."/>
            <person name="Ye R."/>
            <person name="Li L."/>
            <person name="Wei W."/>
            <person name="Wang X."/>
            <person name="Wang C."/>
            <person name="Huo Q."/>
            <person name="Li W."/>
            <person name="Guo W."/>
            <person name="Chen H."/>
            <person name="Chen S."/>
            <person name="Zhou L."/>
            <person name="Zhou L."/>
            <person name="Ni X."/>
            <person name="Tian J."/>
            <person name="Zhou Y."/>
            <person name="Sheng Y."/>
            <person name="Liu T."/>
            <person name="Pan Y."/>
            <person name="Xia L."/>
            <person name="Li J."/>
            <person name="Zhao F."/>
            <person name="Cao W."/>
        </authorList>
    </citation>
    <scope>NUCLEOTIDE SEQUENCE</scope>
    <source>
        <strain evidence="10">Rmic-2018</strain>
        <tissue evidence="10">Larvae</tissue>
    </source>
</reference>